<evidence type="ECO:0000256" key="10">
    <source>
        <dbReference type="ARBA" id="ARBA00038669"/>
    </source>
</evidence>
<evidence type="ECO:0000256" key="5">
    <source>
        <dbReference type="ARBA" id="ARBA00022741"/>
    </source>
</evidence>
<dbReference type="InterPro" id="IPR027417">
    <property type="entry name" value="P-loop_NTPase"/>
</dbReference>
<evidence type="ECO:0000256" key="6">
    <source>
        <dbReference type="ARBA" id="ARBA00022840"/>
    </source>
</evidence>
<keyword evidence="16" id="KW-1185">Reference proteome</keyword>
<dbReference type="NCBIfam" id="TIGR01727">
    <property type="entry name" value="oligo_HPY"/>
    <property type="match status" value="1"/>
</dbReference>
<comment type="catalytic activity">
    <reaction evidence="13">
        <text>Ni(2+)(out) + ATP + H2O = Ni(2+)(in) + ADP + phosphate + H(+)</text>
        <dbReference type="Rhea" id="RHEA:15557"/>
        <dbReference type="ChEBI" id="CHEBI:15377"/>
        <dbReference type="ChEBI" id="CHEBI:15378"/>
        <dbReference type="ChEBI" id="CHEBI:30616"/>
        <dbReference type="ChEBI" id="CHEBI:43474"/>
        <dbReference type="ChEBI" id="CHEBI:49786"/>
        <dbReference type="ChEBI" id="CHEBI:456216"/>
        <dbReference type="EC" id="7.2.2.11"/>
    </reaction>
    <physiologicalReaction direction="left-to-right" evidence="13">
        <dbReference type="Rhea" id="RHEA:15558"/>
    </physiologicalReaction>
</comment>
<evidence type="ECO:0000256" key="3">
    <source>
        <dbReference type="ARBA" id="ARBA00022448"/>
    </source>
</evidence>
<dbReference type="Pfam" id="PF00005">
    <property type="entry name" value="ABC_tran"/>
    <property type="match status" value="2"/>
</dbReference>
<keyword evidence="15" id="KW-0614">Plasmid</keyword>
<keyword evidence="7" id="KW-1278">Translocase</keyword>
<evidence type="ECO:0000256" key="4">
    <source>
        <dbReference type="ARBA" id="ARBA00022475"/>
    </source>
</evidence>
<organism evidence="15 16">
    <name type="scientific">Nitratireductor thuwali</name>
    <dbReference type="NCBI Taxonomy" id="2267699"/>
    <lineage>
        <taxon>Bacteria</taxon>
        <taxon>Pseudomonadati</taxon>
        <taxon>Pseudomonadota</taxon>
        <taxon>Alphaproteobacteria</taxon>
        <taxon>Hyphomicrobiales</taxon>
        <taxon>Phyllobacteriaceae</taxon>
        <taxon>Nitratireductor</taxon>
    </lineage>
</organism>
<dbReference type="Proteomes" id="UP001342418">
    <property type="component" value="Plasmid p1536_1"/>
</dbReference>
<keyword evidence="9" id="KW-0472">Membrane</keyword>
<sequence length="659" mass="71378">MAAAEYPESLSLATATRRRVEHPPAARSDDVLLRVRGFGVTFQTARGEVRAVENVSIDIERGATYAFVGESGSGKTATCLGLARLLQSRHRLTGSAAFDGFDLATADERTLAAIHGRRIGFVFQDAAGRLDPLRNVKSHFLTTTRRLLGLRGPAALARILESLRNVGLFDVEAVLAKFPHELSGGMAQRVMIALALVGNPDLIIADEPTTALDAGNRLTILSLLTRLARQHSASLILVTHDLKAASFCDVLAVFYAGQVVEIARIDHGYDMLRHPYSRALLRAAPHLAEEWPARPIPGTMPAHGERGSVCRFAPRCSARRIACMNEPLTFKEDRQGGVLCQFPMVEESFDEATELISAGETRGAARPVLSEPVLELDRVSKAFHARSLFGFGRKRLGGHALLDVSLVVHKGECLALVGESGSGKSTICNLVLGMCQPSAGRVNLRIDGEEPFAGAARKSVPRVQMIFQDPQSAFDPRIPIGEQVAEPLRVNGIGTAASRLREARAMFDTVRLEHDFLSARPRQLSGGQLQRAAIARALILRPQLLVCDEPTSALDVSVQCEIVNLFGELKRSMGLAMLFVTHDLAAIRPIADRIAVMRAGEIVEEGSTAQIIAEPRHPYTQNLIDLSGGLSLGRADAQDRGRQPDLWPLGHDVREGVVA</sequence>
<dbReference type="PANTHER" id="PTHR43297:SF13">
    <property type="entry name" value="NICKEL ABC TRANSPORTER, ATP-BINDING PROTEIN"/>
    <property type="match status" value="1"/>
</dbReference>
<keyword evidence="8" id="KW-0406">Ion transport</keyword>
<keyword evidence="4" id="KW-1003">Cell membrane</keyword>
<name>A0ABY5MNW9_9HYPH</name>
<dbReference type="GO" id="GO:0005524">
    <property type="term" value="F:ATP binding"/>
    <property type="evidence" value="ECO:0007669"/>
    <property type="project" value="UniProtKB-KW"/>
</dbReference>
<evidence type="ECO:0000256" key="13">
    <source>
        <dbReference type="ARBA" id="ARBA00048610"/>
    </source>
</evidence>
<keyword evidence="5" id="KW-0547">Nucleotide-binding</keyword>
<dbReference type="Gene3D" id="3.40.50.300">
    <property type="entry name" value="P-loop containing nucleotide triphosphate hydrolases"/>
    <property type="match status" value="2"/>
</dbReference>
<evidence type="ECO:0000259" key="14">
    <source>
        <dbReference type="PROSITE" id="PS50893"/>
    </source>
</evidence>
<feature type="domain" description="ABC transporter" evidence="14">
    <location>
        <begin position="374"/>
        <end position="624"/>
    </location>
</feature>
<dbReference type="SMART" id="SM00382">
    <property type="entry name" value="AAA"/>
    <property type="match status" value="2"/>
</dbReference>
<evidence type="ECO:0000256" key="8">
    <source>
        <dbReference type="ARBA" id="ARBA00023065"/>
    </source>
</evidence>
<comment type="subcellular location">
    <subcellularLocation>
        <location evidence="1">Cell inner membrane</location>
        <topology evidence="1">Peripheral membrane protein</topology>
    </subcellularLocation>
</comment>
<dbReference type="EC" id="7.2.2.11" evidence="11"/>
<evidence type="ECO:0000256" key="11">
    <source>
        <dbReference type="ARBA" id="ARBA00039098"/>
    </source>
</evidence>
<proteinExistence type="inferred from homology"/>
<accession>A0ABY5MNW9</accession>
<dbReference type="InterPro" id="IPR017871">
    <property type="entry name" value="ABC_transporter-like_CS"/>
</dbReference>
<dbReference type="InterPro" id="IPR003439">
    <property type="entry name" value="ABC_transporter-like_ATP-bd"/>
</dbReference>
<dbReference type="CDD" id="cd03257">
    <property type="entry name" value="ABC_NikE_OppD_transporters"/>
    <property type="match status" value="2"/>
</dbReference>
<geneLocation type="plasmid" evidence="15 16">
    <name>p1536_1</name>
</geneLocation>
<evidence type="ECO:0000256" key="7">
    <source>
        <dbReference type="ARBA" id="ARBA00022967"/>
    </source>
</evidence>
<protein>
    <recommendedName>
        <fullName evidence="12">Nickel import system ATP-binding protein NikD</fullName>
        <ecNumber evidence="11">7.2.2.11</ecNumber>
    </recommendedName>
</protein>
<keyword evidence="3" id="KW-0813">Transport</keyword>
<keyword evidence="6 15" id="KW-0067">ATP-binding</keyword>
<dbReference type="PANTHER" id="PTHR43297">
    <property type="entry name" value="OLIGOPEPTIDE TRANSPORT ATP-BINDING PROTEIN APPD"/>
    <property type="match status" value="1"/>
</dbReference>
<dbReference type="PROSITE" id="PS50893">
    <property type="entry name" value="ABC_TRANSPORTER_2"/>
    <property type="match status" value="2"/>
</dbReference>
<dbReference type="Pfam" id="PF08352">
    <property type="entry name" value="oligo_HPY"/>
    <property type="match status" value="2"/>
</dbReference>
<evidence type="ECO:0000256" key="2">
    <source>
        <dbReference type="ARBA" id="ARBA00005417"/>
    </source>
</evidence>
<comment type="similarity">
    <text evidence="2">Belongs to the ABC transporter superfamily.</text>
</comment>
<dbReference type="SUPFAM" id="SSF52540">
    <property type="entry name" value="P-loop containing nucleoside triphosphate hydrolases"/>
    <property type="match status" value="2"/>
</dbReference>
<dbReference type="InterPro" id="IPR013563">
    <property type="entry name" value="Oligopep_ABC_C"/>
</dbReference>
<evidence type="ECO:0000256" key="12">
    <source>
        <dbReference type="ARBA" id="ARBA00044143"/>
    </source>
</evidence>
<gene>
    <name evidence="15" type="ORF">NTH_04182</name>
</gene>
<dbReference type="InterPro" id="IPR050388">
    <property type="entry name" value="ABC_Ni/Peptide_Import"/>
</dbReference>
<evidence type="ECO:0000313" key="15">
    <source>
        <dbReference type="EMBL" id="UUP19670.1"/>
    </source>
</evidence>
<reference evidence="15 16" key="1">
    <citation type="submission" date="2018-07" db="EMBL/GenBank/DDBJ databases">
        <title>Genome sequence of Nitratireductor thuwali#1536.</title>
        <authorList>
            <person name="Michoud G."/>
            <person name="Merlino G."/>
            <person name="Sefrji F.O."/>
            <person name="Daffonchio D."/>
        </authorList>
    </citation>
    <scope>NUCLEOTIDE SEQUENCE [LARGE SCALE GENOMIC DNA]</scope>
    <source>
        <strain evidence="15 16">Nit1536</strain>
        <plasmid evidence="15 16">p1536_1</plasmid>
    </source>
</reference>
<dbReference type="PROSITE" id="PS00211">
    <property type="entry name" value="ABC_TRANSPORTER_1"/>
    <property type="match status" value="2"/>
</dbReference>
<evidence type="ECO:0000256" key="1">
    <source>
        <dbReference type="ARBA" id="ARBA00004417"/>
    </source>
</evidence>
<dbReference type="InterPro" id="IPR003593">
    <property type="entry name" value="AAA+_ATPase"/>
</dbReference>
<evidence type="ECO:0000313" key="16">
    <source>
        <dbReference type="Proteomes" id="UP001342418"/>
    </source>
</evidence>
<comment type="subunit">
    <text evidence="10">The complex is composed of two ATP-binding proteins (NikD and NikE), two transmembrane proteins (NikB and NikC) and a solute-binding protein (NikA).</text>
</comment>
<dbReference type="EMBL" id="CP030942">
    <property type="protein sequence ID" value="UUP19670.1"/>
    <property type="molecule type" value="Genomic_DNA"/>
</dbReference>
<evidence type="ECO:0000256" key="9">
    <source>
        <dbReference type="ARBA" id="ARBA00023136"/>
    </source>
</evidence>
<feature type="domain" description="ABC transporter" evidence="14">
    <location>
        <begin position="35"/>
        <end position="281"/>
    </location>
</feature>